<protein>
    <submittedName>
        <fullName evidence="2">Uncharacterized protein</fullName>
    </submittedName>
</protein>
<sequence>MVVTPAQELQYIKQAFLLAEHTCTAPWVLSYSQRLPGVPRKFHELLIILGAIGLILNVLLSLYLVWGHCFNWTKPMEQKQ</sequence>
<reference evidence="2" key="1">
    <citation type="submission" date="2023-08" db="EMBL/GenBank/DDBJ databases">
        <title>Black Yeasts Isolated from many extreme environments.</title>
        <authorList>
            <person name="Coleine C."/>
            <person name="Stajich J.E."/>
            <person name="Selbmann L."/>
        </authorList>
    </citation>
    <scope>NUCLEOTIDE SEQUENCE</scope>
    <source>
        <strain evidence="2">CCFEE 5810</strain>
    </source>
</reference>
<dbReference type="AlphaFoldDB" id="A0AAN7WD37"/>
<accession>A0AAN7WD37</accession>
<name>A0AAN7WD37_9PEZI</name>
<evidence type="ECO:0000256" key="1">
    <source>
        <dbReference type="SAM" id="Phobius"/>
    </source>
</evidence>
<keyword evidence="1" id="KW-1133">Transmembrane helix</keyword>
<keyword evidence="1" id="KW-0812">Transmembrane</keyword>
<dbReference type="Proteomes" id="UP001310594">
    <property type="component" value="Unassembled WGS sequence"/>
</dbReference>
<evidence type="ECO:0000313" key="2">
    <source>
        <dbReference type="EMBL" id="KAK5703695.1"/>
    </source>
</evidence>
<dbReference type="EMBL" id="JAVRQU010000004">
    <property type="protein sequence ID" value="KAK5703695.1"/>
    <property type="molecule type" value="Genomic_DNA"/>
</dbReference>
<feature type="transmembrane region" description="Helical" evidence="1">
    <location>
        <begin position="45"/>
        <end position="66"/>
    </location>
</feature>
<evidence type="ECO:0000313" key="3">
    <source>
        <dbReference type="Proteomes" id="UP001310594"/>
    </source>
</evidence>
<comment type="caution">
    <text evidence="2">The sequence shown here is derived from an EMBL/GenBank/DDBJ whole genome shotgun (WGS) entry which is preliminary data.</text>
</comment>
<organism evidence="2 3">
    <name type="scientific">Elasticomyces elasticus</name>
    <dbReference type="NCBI Taxonomy" id="574655"/>
    <lineage>
        <taxon>Eukaryota</taxon>
        <taxon>Fungi</taxon>
        <taxon>Dikarya</taxon>
        <taxon>Ascomycota</taxon>
        <taxon>Pezizomycotina</taxon>
        <taxon>Dothideomycetes</taxon>
        <taxon>Dothideomycetidae</taxon>
        <taxon>Mycosphaerellales</taxon>
        <taxon>Teratosphaeriaceae</taxon>
        <taxon>Elasticomyces</taxon>
    </lineage>
</organism>
<gene>
    <name evidence="2" type="ORF">LTR97_002708</name>
</gene>
<keyword evidence="1" id="KW-0472">Membrane</keyword>
<proteinExistence type="predicted"/>